<dbReference type="RefSeq" id="WP_006618803.1">
    <property type="nucleotide sequence ID" value="NZ_BIMW01000001.1"/>
</dbReference>
<proteinExistence type="predicted"/>
<organism evidence="1 2">
    <name type="scientific">Limnospira platensis NIES-46</name>
    <dbReference type="NCBI Taxonomy" id="1236695"/>
    <lineage>
        <taxon>Bacteria</taxon>
        <taxon>Bacillati</taxon>
        <taxon>Cyanobacteriota</taxon>
        <taxon>Cyanophyceae</taxon>
        <taxon>Oscillatoriophycideae</taxon>
        <taxon>Oscillatoriales</taxon>
        <taxon>Sirenicapillariaceae</taxon>
        <taxon>Limnospira</taxon>
    </lineage>
</organism>
<dbReference type="GeneID" id="301681015"/>
<reference evidence="1 2" key="1">
    <citation type="journal article" date="2019" name="J Genomics">
        <title>The Draft Genome of a Hydrogen-producing Cyanobacterium, Arthrospira platensis NIES-46.</title>
        <authorList>
            <person name="Suzuki S."/>
            <person name="Yamaguchi H."/>
            <person name="Kawachi M."/>
        </authorList>
    </citation>
    <scope>NUCLEOTIDE SEQUENCE [LARGE SCALE GENOMIC DNA]</scope>
    <source>
        <strain evidence="1 2">NIES-46</strain>
    </source>
</reference>
<comment type="caution">
    <text evidence="1">The sequence shown here is derived from an EMBL/GenBank/DDBJ whole genome shotgun (WGS) entry which is preliminary data.</text>
</comment>
<accession>A0A5M3T219</accession>
<gene>
    <name evidence="1" type="ORF">NIES46_00320</name>
</gene>
<dbReference type="Proteomes" id="UP000326169">
    <property type="component" value="Unassembled WGS sequence"/>
</dbReference>
<sequence>MPSDRLEFQGGIEIARIPETSGLYAWYYKPLVIEPKSVEQIISSFLDLPGEISTEIQMRYGVRLVAKSSLDVVYGFKRQLASAVIANAIDSADNLLVNFLKSNSVYFFTRPIYIGIAKNLKQRVYRQHYLCLNEYWDQDSAVSKHLDVFPDATVQSTMEYLGLPHSFALEARIRNIPLRDLVVHIYPTNALPADIGLDTEDTESDSASRRDLEKVLQLVTNPICGRP</sequence>
<evidence type="ECO:0000313" key="2">
    <source>
        <dbReference type="Proteomes" id="UP000326169"/>
    </source>
</evidence>
<keyword evidence="2" id="KW-1185">Reference proteome</keyword>
<protein>
    <submittedName>
        <fullName evidence="1">Uncharacterized protein</fullName>
    </submittedName>
</protein>
<name>A0A5M3T219_LIMPL</name>
<dbReference type="EMBL" id="BIMW01000001">
    <property type="protein sequence ID" value="GCE91998.1"/>
    <property type="molecule type" value="Genomic_DNA"/>
</dbReference>
<evidence type="ECO:0000313" key="1">
    <source>
        <dbReference type="EMBL" id="GCE91998.1"/>
    </source>
</evidence>